<dbReference type="PANTHER" id="PTHR18968:SF166">
    <property type="entry name" value="2-HYDROXYACYL-COA LYASE 2"/>
    <property type="match status" value="1"/>
</dbReference>
<sequence length="948" mass="102936">MGKLKIVVTDHRFGEIRHEEEVLRPLGAEVILCTCKTEDDVIEQVWDADGVLNSAVPIGRRVIEKMQKCKVIAYYGTGVDAIEVDAATERGIYVTNVRDYCSQEVAEHVMAFLLSLARKLPNFDSSVRAGRWKESLPQPIRSLKGLKLGLFGFGKIAQAVAEKAKGLGLEILVCSRREIAPSAQLRVVDFETLLRESDFLSLHTALTHQTHGRFGEREFRMMKPSAYFINAARGGLVDENALARALSEKWIAGAGLDVLKSEPPQPENDLLKLDSVILSPHVGWFSHDSNQRLRESAAREVLRVLKGEPPLSAVNFEEVAKTKSGGKPPVAAPPAQEAAWNGNELKGANGIGSGNGNGSKNGNGYHRKTIRTAEYIIRYLERMGVQYIFGVSGGTISPLYRAIADSGIRDVLTKHEGGASFMADGYARVSGRLGVCMATAGPGATNLITGVTSAHADSIPMLVLTGQVSTDYFGRGASQEGSPEAGDIVQMFKHVTRYSGLAFKAGKVPELLRKALTHALHGRKGPVHLSLPSDVLREEIDGIPELERRLPSASAGFDREAIRKAATAILRAKHPAMLIGHGCLLSDACEEARRLAEMFRIPVATTPKAKGALPEDHVLSMGCFGFSGTPLADEYLLSGKVDVLIAVGTSFNEWATQGWKKELAPTQALLQIDIDPREIGKNYPAAVPLVGEAKVILTELLYEIQRQRKWVVYEGNGHFEELTELRSRVGLMKRPERMKSDELPLKPQRLMADLRASLPADALVFVDGGANRSWATHYFSALAPHTFFSATGMASMGYGVAAAVGAKFAAPDRIVASIVGDGGFLMNGMEVATAVAYNKPVIWVVLNDGRYGMIYHGRQILGYPTVSSEYPMCDVAKVAEGLGARGIQIHEPGEICPSLIREIVESGTPTVLDVRIDPEEVPLIAERVSSLKRGFAERKEHAADRVHA</sequence>
<dbReference type="InterPro" id="IPR036291">
    <property type="entry name" value="NAD(P)-bd_dom_sf"/>
</dbReference>
<dbReference type="InterPro" id="IPR029035">
    <property type="entry name" value="DHS-like_NAD/FAD-binding_dom"/>
</dbReference>
<dbReference type="SUPFAM" id="SSF52467">
    <property type="entry name" value="DHS-like NAD/FAD-binding domain"/>
    <property type="match status" value="1"/>
</dbReference>
<evidence type="ECO:0000256" key="4">
    <source>
        <dbReference type="ARBA" id="ARBA00023002"/>
    </source>
</evidence>
<dbReference type="GO" id="GO:0009099">
    <property type="term" value="P:L-valine biosynthetic process"/>
    <property type="evidence" value="ECO:0007669"/>
    <property type="project" value="TreeGrafter"/>
</dbReference>
<feature type="compositionally biased region" description="Gly residues" evidence="8">
    <location>
        <begin position="349"/>
        <end position="361"/>
    </location>
</feature>
<comment type="similarity">
    <text evidence="2">Belongs to the D-isomer specific 2-hydroxyacid dehydrogenase family.</text>
</comment>
<evidence type="ECO:0000256" key="6">
    <source>
        <dbReference type="ARBA" id="ARBA00023052"/>
    </source>
</evidence>
<evidence type="ECO:0008006" key="16">
    <source>
        <dbReference type="Google" id="ProtNLM"/>
    </source>
</evidence>
<feature type="domain" description="Thiamine pyrophosphate enzyme central" evidence="9">
    <location>
        <begin position="562"/>
        <end position="700"/>
    </location>
</feature>
<keyword evidence="6 7" id="KW-0786">Thiamine pyrophosphate</keyword>
<dbReference type="Pfam" id="PF00389">
    <property type="entry name" value="2-Hacid_dh"/>
    <property type="match status" value="1"/>
</dbReference>
<evidence type="ECO:0000259" key="13">
    <source>
        <dbReference type="Pfam" id="PF02826"/>
    </source>
</evidence>
<dbReference type="Pfam" id="PF02826">
    <property type="entry name" value="2-Hacid_dh_C"/>
    <property type="match status" value="1"/>
</dbReference>
<dbReference type="SUPFAM" id="SSF51735">
    <property type="entry name" value="NAD(P)-binding Rossmann-fold domains"/>
    <property type="match status" value="1"/>
</dbReference>
<dbReference type="Proteomes" id="UP000782312">
    <property type="component" value="Unassembled WGS sequence"/>
</dbReference>
<evidence type="ECO:0000259" key="9">
    <source>
        <dbReference type="Pfam" id="PF00205"/>
    </source>
</evidence>
<dbReference type="GO" id="GO:0005948">
    <property type="term" value="C:acetolactate synthase complex"/>
    <property type="evidence" value="ECO:0007669"/>
    <property type="project" value="TreeGrafter"/>
</dbReference>
<evidence type="ECO:0000259" key="10">
    <source>
        <dbReference type="Pfam" id="PF00389"/>
    </source>
</evidence>
<evidence type="ECO:0000256" key="7">
    <source>
        <dbReference type="RuleBase" id="RU362132"/>
    </source>
</evidence>
<dbReference type="InterPro" id="IPR006140">
    <property type="entry name" value="D-isomer_DH_NAD-bd"/>
</dbReference>
<feature type="region of interest" description="Disordered" evidence="8">
    <location>
        <begin position="344"/>
        <end position="365"/>
    </location>
</feature>
<dbReference type="AlphaFoldDB" id="A0A932I0W5"/>
<keyword evidence="4" id="KW-0560">Oxidoreductase</keyword>
<dbReference type="InterPro" id="IPR012000">
    <property type="entry name" value="Thiamin_PyroP_enz_cen_dom"/>
</dbReference>
<feature type="domain" description="D-isomer specific 2-hydroxyacid dehydrogenase catalytic" evidence="10">
    <location>
        <begin position="19"/>
        <end position="315"/>
    </location>
</feature>
<evidence type="ECO:0000313" key="15">
    <source>
        <dbReference type="Proteomes" id="UP000782312"/>
    </source>
</evidence>
<dbReference type="Pfam" id="PF00205">
    <property type="entry name" value="TPP_enzyme_M"/>
    <property type="match status" value="1"/>
</dbReference>
<dbReference type="InterPro" id="IPR029061">
    <property type="entry name" value="THDP-binding"/>
</dbReference>
<dbReference type="GO" id="GO:0050660">
    <property type="term" value="F:flavin adenine dinucleotide binding"/>
    <property type="evidence" value="ECO:0007669"/>
    <property type="project" value="TreeGrafter"/>
</dbReference>
<dbReference type="GO" id="GO:0000287">
    <property type="term" value="F:magnesium ion binding"/>
    <property type="evidence" value="ECO:0007669"/>
    <property type="project" value="InterPro"/>
</dbReference>
<organism evidence="14 15">
    <name type="scientific">Tectimicrobiota bacterium</name>
    <dbReference type="NCBI Taxonomy" id="2528274"/>
    <lineage>
        <taxon>Bacteria</taxon>
        <taxon>Pseudomonadati</taxon>
        <taxon>Nitrospinota/Tectimicrobiota group</taxon>
        <taxon>Candidatus Tectimicrobiota</taxon>
    </lineage>
</organism>
<dbReference type="Pfam" id="PF02776">
    <property type="entry name" value="TPP_enzyme_N"/>
    <property type="match status" value="1"/>
</dbReference>
<dbReference type="InterPro" id="IPR043322">
    <property type="entry name" value="CtBP"/>
</dbReference>
<dbReference type="FunFam" id="3.40.50.970:FF:000007">
    <property type="entry name" value="Acetolactate synthase"/>
    <property type="match status" value="1"/>
</dbReference>
<name>A0A932I0W5_UNCTE</name>
<dbReference type="InterPro" id="IPR012001">
    <property type="entry name" value="Thiamin_PyroP_enz_TPP-bd_dom"/>
</dbReference>
<feature type="domain" description="D-isomer specific 2-hydroxyacid dehydrogenase NAD-binding" evidence="13">
    <location>
        <begin position="110"/>
        <end position="283"/>
    </location>
</feature>
<dbReference type="SUPFAM" id="SSF52518">
    <property type="entry name" value="Thiamin diphosphate-binding fold (THDP-binding)"/>
    <property type="match status" value="2"/>
</dbReference>
<dbReference type="Gene3D" id="3.40.50.1220">
    <property type="entry name" value="TPP-binding domain"/>
    <property type="match status" value="1"/>
</dbReference>
<dbReference type="SUPFAM" id="SSF52283">
    <property type="entry name" value="Formate/glycerate dehydrogenase catalytic domain-like"/>
    <property type="match status" value="1"/>
</dbReference>
<dbReference type="InterPro" id="IPR045229">
    <property type="entry name" value="TPP_enz"/>
</dbReference>
<dbReference type="Gene3D" id="3.40.50.970">
    <property type="match status" value="2"/>
</dbReference>
<dbReference type="InterPro" id="IPR006139">
    <property type="entry name" value="D-isomer_2_OHA_DH_cat_dom"/>
</dbReference>
<accession>A0A932I0W5</accession>
<evidence type="ECO:0000313" key="14">
    <source>
        <dbReference type="EMBL" id="MBI3127356.1"/>
    </source>
</evidence>
<feature type="domain" description="Thiamine pyrophosphate enzyme N-terminal TPP-binding" evidence="12">
    <location>
        <begin position="371"/>
        <end position="480"/>
    </location>
</feature>
<reference evidence="14" key="1">
    <citation type="submission" date="2020-07" db="EMBL/GenBank/DDBJ databases">
        <title>Huge and variable diversity of episymbiotic CPR bacteria and DPANN archaea in groundwater ecosystems.</title>
        <authorList>
            <person name="He C.Y."/>
            <person name="Keren R."/>
            <person name="Whittaker M."/>
            <person name="Farag I.F."/>
            <person name="Doudna J."/>
            <person name="Cate J.H.D."/>
            <person name="Banfield J.F."/>
        </authorList>
    </citation>
    <scope>NUCLEOTIDE SEQUENCE</scope>
    <source>
        <strain evidence="14">NC_groundwater_763_Ag_S-0.2um_68_21</strain>
    </source>
</reference>
<dbReference type="EMBL" id="JACPUR010000017">
    <property type="protein sequence ID" value="MBI3127356.1"/>
    <property type="molecule type" value="Genomic_DNA"/>
</dbReference>
<dbReference type="CDD" id="cd07035">
    <property type="entry name" value="TPP_PYR_POX_like"/>
    <property type="match status" value="1"/>
</dbReference>
<comment type="similarity">
    <text evidence="3 7">Belongs to the TPP enzyme family.</text>
</comment>
<dbReference type="Pfam" id="PF02775">
    <property type="entry name" value="TPP_enzyme_C"/>
    <property type="match status" value="1"/>
</dbReference>
<evidence type="ECO:0000256" key="2">
    <source>
        <dbReference type="ARBA" id="ARBA00005854"/>
    </source>
</evidence>
<dbReference type="GO" id="GO:0030976">
    <property type="term" value="F:thiamine pyrophosphate binding"/>
    <property type="evidence" value="ECO:0007669"/>
    <property type="project" value="InterPro"/>
</dbReference>
<evidence type="ECO:0000256" key="1">
    <source>
        <dbReference type="ARBA" id="ARBA00001964"/>
    </source>
</evidence>
<evidence type="ECO:0000259" key="12">
    <source>
        <dbReference type="Pfam" id="PF02776"/>
    </source>
</evidence>
<evidence type="ECO:0000256" key="5">
    <source>
        <dbReference type="ARBA" id="ARBA00023027"/>
    </source>
</evidence>
<evidence type="ECO:0000256" key="8">
    <source>
        <dbReference type="SAM" id="MobiDB-lite"/>
    </source>
</evidence>
<gene>
    <name evidence="14" type="ORF">HYZ11_07110</name>
</gene>
<dbReference type="InterPro" id="IPR029753">
    <property type="entry name" value="D-isomer_DH_CS"/>
</dbReference>
<dbReference type="InterPro" id="IPR011766">
    <property type="entry name" value="TPP_enzyme_TPP-bd"/>
</dbReference>
<dbReference type="PANTHER" id="PTHR18968">
    <property type="entry name" value="THIAMINE PYROPHOSPHATE ENZYMES"/>
    <property type="match status" value="1"/>
</dbReference>
<evidence type="ECO:0000259" key="11">
    <source>
        <dbReference type="Pfam" id="PF02775"/>
    </source>
</evidence>
<keyword evidence="5" id="KW-0520">NAD</keyword>
<protein>
    <recommendedName>
        <fullName evidence="16">Thiamine pyrophosphate-binding protein</fullName>
    </recommendedName>
</protein>
<dbReference type="GO" id="GO:0003714">
    <property type="term" value="F:transcription corepressor activity"/>
    <property type="evidence" value="ECO:0007669"/>
    <property type="project" value="InterPro"/>
</dbReference>
<proteinExistence type="inferred from homology"/>
<dbReference type="PROSITE" id="PS00671">
    <property type="entry name" value="D_2_HYDROXYACID_DH_3"/>
    <property type="match status" value="1"/>
</dbReference>
<dbReference type="GO" id="GO:0009097">
    <property type="term" value="P:isoleucine biosynthetic process"/>
    <property type="evidence" value="ECO:0007669"/>
    <property type="project" value="TreeGrafter"/>
</dbReference>
<dbReference type="GO" id="GO:0051287">
    <property type="term" value="F:NAD binding"/>
    <property type="evidence" value="ECO:0007669"/>
    <property type="project" value="InterPro"/>
</dbReference>
<dbReference type="Gene3D" id="3.40.50.720">
    <property type="entry name" value="NAD(P)-binding Rossmann-like Domain"/>
    <property type="match status" value="2"/>
</dbReference>
<evidence type="ECO:0000256" key="3">
    <source>
        <dbReference type="ARBA" id="ARBA00007812"/>
    </source>
</evidence>
<dbReference type="FunFam" id="3.40.50.720:FF:000203">
    <property type="entry name" value="D-3-phosphoglycerate dehydrogenase (SerA)"/>
    <property type="match status" value="1"/>
</dbReference>
<dbReference type="CDD" id="cd05299">
    <property type="entry name" value="CtBP_dh"/>
    <property type="match status" value="1"/>
</dbReference>
<dbReference type="GO" id="GO:0003984">
    <property type="term" value="F:acetolactate synthase activity"/>
    <property type="evidence" value="ECO:0007669"/>
    <property type="project" value="TreeGrafter"/>
</dbReference>
<dbReference type="GO" id="GO:0016616">
    <property type="term" value="F:oxidoreductase activity, acting on the CH-OH group of donors, NAD or NADP as acceptor"/>
    <property type="evidence" value="ECO:0007669"/>
    <property type="project" value="InterPro"/>
</dbReference>
<feature type="domain" description="Thiamine pyrophosphate enzyme TPP-binding" evidence="11">
    <location>
        <begin position="767"/>
        <end position="914"/>
    </location>
</feature>
<comment type="cofactor">
    <cofactor evidence="1">
        <name>thiamine diphosphate</name>
        <dbReference type="ChEBI" id="CHEBI:58937"/>
    </cofactor>
</comment>
<comment type="caution">
    <text evidence="14">The sequence shown here is derived from an EMBL/GenBank/DDBJ whole genome shotgun (WGS) entry which is preliminary data.</text>
</comment>
<dbReference type="CDD" id="cd00568">
    <property type="entry name" value="TPP_enzymes"/>
    <property type="match status" value="1"/>
</dbReference>